<dbReference type="PANTHER" id="PTHR31218">
    <property type="entry name" value="WAT1-RELATED PROTEIN"/>
    <property type="match status" value="1"/>
</dbReference>
<evidence type="ECO:0000256" key="2">
    <source>
        <dbReference type="ARBA" id="ARBA00007635"/>
    </source>
</evidence>
<feature type="domain" description="EamA" evidence="7">
    <location>
        <begin position="8"/>
        <end position="143"/>
    </location>
</feature>
<feature type="transmembrane region" description="Helical" evidence="6">
    <location>
        <begin position="40"/>
        <end position="58"/>
    </location>
</feature>
<accession>A0ABQ7YU49</accession>
<keyword evidence="9" id="KW-1185">Reference proteome</keyword>
<evidence type="ECO:0000313" key="8">
    <source>
        <dbReference type="EMBL" id="KAH0871445.1"/>
    </source>
</evidence>
<evidence type="ECO:0000313" key="9">
    <source>
        <dbReference type="Proteomes" id="UP000824890"/>
    </source>
</evidence>
<feature type="transmembrane region" description="Helical" evidence="6">
    <location>
        <begin position="546"/>
        <end position="567"/>
    </location>
</feature>
<feature type="transmembrane region" description="Helical" evidence="6">
    <location>
        <begin position="70"/>
        <end position="88"/>
    </location>
</feature>
<dbReference type="Pfam" id="PF00892">
    <property type="entry name" value="EamA"/>
    <property type="match status" value="3"/>
</dbReference>
<dbReference type="Proteomes" id="UP000824890">
    <property type="component" value="Unassembled WGS sequence"/>
</dbReference>
<organism evidence="8 9">
    <name type="scientific">Brassica napus</name>
    <name type="common">Rape</name>
    <dbReference type="NCBI Taxonomy" id="3708"/>
    <lineage>
        <taxon>Eukaryota</taxon>
        <taxon>Viridiplantae</taxon>
        <taxon>Streptophyta</taxon>
        <taxon>Embryophyta</taxon>
        <taxon>Tracheophyta</taxon>
        <taxon>Spermatophyta</taxon>
        <taxon>Magnoliopsida</taxon>
        <taxon>eudicotyledons</taxon>
        <taxon>Gunneridae</taxon>
        <taxon>Pentapetalae</taxon>
        <taxon>rosids</taxon>
        <taxon>malvids</taxon>
        <taxon>Brassicales</taxon>
        <taxon>Brassicaceae</taxon>
        <taxon>Brassiceae</taxon>
        <taxon>Brassica</taxon>
    </lineage>
</organism>
<feature type="transmembrane region" description="Helical" evidence="6">
    <location>
        <begin position="275"/>
        <end position="295"/>
    </location>
</feature>
<dbReference type="SUPFAM" id="SSF103481">
    <property type="entry name" value="Multidrug resistance efflux transporter EmrE"/>
    <property type="match status" value="3"/>
</dbReference>
<keyword evidence="3 6" id="KW-0812">Transmembrane</keyword>
<feature type="transmembrane region" description="Helical" evidence="6">
    <location>
        <begin position="610"/>
        <end position="631"/>
    </location>
</feature>
<feature type="transmembrane region" description="Helical" evidence="6">
    <location>
        <begin position="579"/>
        <end position="604"/>
    </location>
</feature>
<feature type="transmembrane region" description="Helical" evidence="6">
    <location>
        <begin position="466"/>
        <end position="486"/>
    </location>
</feature>
<sequence length="699" mass="77081">MGNEYKPVIAMLGLQLCYAGVTLTSETTLVNGLSPRVFILYRQAFATIFIFPFILFSRGRSKISNLDRRSFSLIFMASLIGITLYQNLYFEGIYLASSSMGSAMCNMIPAFTFVVSFLAGYEKVNFRNIRGLAKILGTVICVVGAVSMALIRGPKILNSEFSLPIAKSLLGDIKDQNLWLLGCLLVFVSTLCWSFSLIVQVPISAYYPDHLSLSAWLCLFSTIQCAIITFFLEKDPNAWILHSYSELATCLYAGVVTSALSTTVQAWVISQRGPLFSAMFSPLATVIVTILASMFLKEEMYTGGLIGGLFVIMGLYMVLWGKAKDVDVMIIQEQIDNSKNSEVKIQIEDSSDTEKEMGNVEEYKPVMAMILLQLCYAVVTLSARVTLVNGTSPRVFILYRQVFATIFIFPFLYFSSITMNQNLYCEGIYLASSSTGSAMCNIIPALTFLISYLAGYETVNIRNIRGLAKISGAVLCVVGAISMTLLRGPKILNSESTLPLENSLLGDLTDQNMWLIGCLCVFASTVCYSLWLTFQVPVSAYYPDHLSLSAWMCLFGTIQCAVVTFFFDKDPNAWIIHSYSELATCLYAGVVSSALAFTVQAWVISKRGPLFSAMFNPLCTVIVTILASLILREEMFTGSLIGGICVIMGLYIVLWGKAEDVMINQEQRDITNNSGVKIQIEDSPNTVNCNGDLKNPLLS</sequence>
<evidence type="ECO:0000256" key="3">
    <source>
        <dbReference type="ARBA" id="ARBA00022692"/>
    </source>
</evidence>
<proteinExistence type="inferred from homology"/>
<feature type="domain" description="EamA" evidence="7">
    <location>
        <begin position="181"/>
        <end position="319"/>
    </location>
</feature>
<evidence type="ECO:0000256" key="4">
    <source>
        <dbReference type="ARBA" id="ARBA00022989"/>
    </source>
</evidence>
<feature type="transmembrane region" description="Helical" evidence="6">
    <location>
        <begin position="397"/>
        <end position="415"/>
    </location>
</feature>
<feature type="transmembrane region" description="Helical" evidence="6">
    <location>
        <begin position="100"/>
        <end position="119"/>
    </location>
</feature>
<dbReference type="EMBL" id="JAGKQM010000017">
    <property type="protein sequence ID" value="KAH0871445.1"/>
    <property type="molecule type" value="Genomic_DNA"/>
</dbReference>
<dbReference type="InterPro" id="IPR030184">
    <property type="entry name" value="WAT1-related"/>
</dbReference>
<feature type="transmembrane region" description="Helical" evidence="6">
    <location>
        <begin position="178"/>
        <end position="199"/>
    </location>
</feature>
<evidence type="ECO:0000256" key="5">
    <source>
        <dbReference type="ARBA" id="ARBA00023136"/>
    </source>
</evidence>
<feature type="transmembrane region" description="Helical" evidence="6">
    <location>
        <begin position="301"/>
        <end position="320"/>
    </location>
</feature>
<keyword evidence="5 6" id="KW-0472">Membrane</keyword>
<feature type="domain" description="EamA" evidence="7">
    <location>
        <begin position="516"/>
        <end position="654"/>
    </location>
</feature>
<dbReference type="InterPro" id="IPR037185">
    <property type="entry name" value="EmrE-like"/>
</dbReference>
<feature type="transmembrane region" description="Helical" evidence="6">
    <location>
        <begin position="131"/>
        <end position="151"/>
    </location>
</feature>
<evidence type="ECO:0000259" key="7">
    <source>
        <dbReference type="Pfam" id="PF00892"/>
    </source>
</evidence>
<feature type="transmembrane region" description="Helical" evidence="6">
    <location>
        <begin position="427"/>
        <end position="454"/>
    </location>
</feature>
<comment type="similarity">
    <text evidence="2">Belongs to the drug/metabolite transporter (DMT) superfamily. Plant drug/metabolite exporter (P-DME) (TC 2.A.7.4) family.</text>
</comment>
<evidence type="ECO:0000256" key="6">
    <source>
        <dbReference type="SAM" id="Phobius"/>
    </source>
</evidence>
<protein>
    <recommendedName>
        <fullName evidence="7">EamA domain-containing protein</fullName>
    </recommendedName>
</protein>
<gene>
    <name evidence="8" type="ORF">HID58_078467</name>
</gene>
<comment type="subcellular location">
    <subcellularLocation>
        <location evidence="1">Membrane</location>
        <topology evidence="1">Multi-pass membrane protein</topology>
    </subcellularLocation>
</comment>
<feature type="transmembrane region" description="Helical" evidence="6">
    <location>
        <begin position="638"/>
        <end position="656"/>
    </location>
</feature>
<feature type="transmembrane region" description="Helical" evidence="6">
    <location>
        <begin position="366"/>
        <end position="385"/>
    </location>
</feature>
<feature type="transmembrane region" description="Helical" evidence="6">
    <location>
        <begin position="211"/>
        <end position="232"/>
    </location>
</feature>
<comment type="caution">
    <text evidence="8">The sequence shown here is derived from an EMBL/GenBank/DDBJ whole genome shotgun (WGS) entry which is preliminary data.</text>
</comment>
<dbReference type="InterPro" id="IPR000620">
    <property type="entry name" value="EamA_dom"/>
</dbReference>
<keyword evidence="4 6" id="KW-1133">Transmembrane helix</keyword>
<reference evidence="8 9" key="1">
    <citation type="submission" date="2021-05" db="EMBL/GenBank/DDBJ databases">
        <title>Genome Assembly of Synthetic Allotetraploid Brassica napus Reveals Homoeologous Exchanges between Subgenomes.</title>
        <authorList>
            <person name="Davis J.T."/>
        </authorList>
    </citation>
    <scope>NUCLEOTIDE SEQUENCE [LARGE SCALE GENOMIC DNA]</scope>
    <source>
        <strain evidence="9">cv. Da-Ae</strain>
        <tissue evidence="8">Seedling</tissue>
    </source>
</reference>
<name>A0ABQ7YU49_BRANA</name>
<evidence type="ECO:0000256" key="1">
    <source>
        <dbReference type="ARBA" id="ARBA00004141"/>
    </source>
</evidence>
<feature type="transmembrane region" description="Helical" evidence="6">
    <location>
        <begin position="513"/>
        <end position="534"/>
    </location>
</feature>